<dbReference type="PANTHER" id="PTHR28244">
    <property type="entry name" value="RNA POLYMERASE I-SPECIFIC TRANSCRIPTION INITIATION FACTOR RRN11"/>
    <property type="match status" value="1"/>
</dbReference>
<dbReference type="GO" id="GO:0001164">
    <property type="term" value="F:RNA polymerase I core promoter sequence-specific DNA binding"/>
    <property type="evidence" value="ECO:0007669"/>
    <property type="project" value="InterPro"/>
</dbReference>
<feature type="compositionally biased region" description="Polar residues" evidence="1">
    <location>
        <begin position="543"/>
        <end position="556"/>
    </location>
</feature>
<evidence type="ECO:0000313" key="3">
    <source>
        <dbReference type="EMBL" id="KAE8151297.1"/>
    </source>
</evidence>
<organism evidence="3 4">
    <name type="scientific">Aspergillus avenaceus</name>
    <dbReference type="NCBI Taxonomy" id="36643"/>
    <lineage>
        <taxon>Eukaryota</taxon>
        <taxon>Fungi</taxon>
        <taxon>Dikarya</taxon>
        <taxon>Ascomycota</taxon>
        <taxon>Pezizomycotina</taxon>
        <taxon>Eurotiomycetes</taxon>
        <taxon>Eurotiomycetidae</taxon>
        <taxon>Eurotiales</taxon>
        <taxon>Aspergillaceae</taxon>
        <taxon>Aspergillus</taxon>
        <taxon>Aspergillus subgen. Circumdati</taxon>
    </lineage>
</organism>
<feature type="region of interest" description="Disordered" evidence="1">
    <location>
        <begin position="912"/>
        <end position="943"/>
    </location>
</feature>
<evidence type="ECO:0000259" key="2">
    <source>
        <dbReference type="Pfam" id="PF15463"/>
    </source>
</evidence>
<dbReference type="GO" id="GO:0001181">
    <property type="term" value="F:RNA polymerase I general transcription initiation factor activity"/>
    <property type="evidence" value="ECO:0007669"/>
    <property type="project" value="InterPro"/>
</dbReference>
<dbReference type="EMBL" id="ML742074">
    <property type="protein sequence ID" value="KAE8151297.1"/>
    <property type="molecule type" value="Genomic_DNA"/>
</dbReference>
<dbReference type="Proteomes" id="UP000325780">
    <property type="component" value="Unassembled WGS sequence"/>
</dbReference>
<accession>A0A5N6TY93</accession>
<protein>
    <submittedName>
        <fullName evidence="3">Extracellular mutant protein 11-domain-containing protein</fullName>
    </submittedName>
</protein>
<feature type="compositionally biased region" description="Basic and acidic residues" evidence="1">
    <location>
        <begin position="557"/>
        <end position="572"/>
    </location>
</feature>
<evidence type="ECO:0000256" key="1">
    <source>
        <dbReference type="SAM" id="MobiDB-lite"/>
    </source>
</evidence>
<feature type="compositionally biased region" description="Basic and acidic residues" evidence="1">
    <location>
        <begin position="792"/>
        <end position="805"/>
    </location>
</feature>
<feature type="domain" description="Extracellular mutant protein 11 C-terminal" evidence="2">
    <location>
        <begin position="807"/>
        <end position="938"/>
    </location>
</feature>
<proteinExistence type="predicted"/>
<feature type="compositionally biased region" description="Low complexity" evidence="1">
    <location>
        <begin position="1"/>
        <end position="17"/>
    </location>
</feature>
<dbReference type="GO" id="GO:0070860">
    <property type="term" value="C:RNA polymerase I core factor complex"/>
    <property type="evidence" value="ECO:0007669"/>
    <property type="project" value="TreeGrafter"/>
</dbReference>
<feature type="compositionally biased region" description="Low complexity" evidence="1">
    <location>
        <begin position="673"/>
        <end position="687"/>
    </location>
</feature>
<gene>
    <name evidence="3" type="ORF">BDV25DRAFT_128900</name>
</gene>
<feature type="region of interest" description="Disordered" evidence="1">
    <location>
        <begin position="826"/>
        <end position="849"/>
    </location>
</feature>
<dbReference type="GO" id="GO:0017025">
    <property type="term" value="F:TBP-class protein binding"/>
    <property type="evidence" value="ECO:0007669"/>
    <property type="project" value="TreeGrafter"/>
</dbReference>
<evidence type="ECO:0000313" key="4">
    <source>
        <dbReference type="Proteomes" id="UP000325780"/>
    </source>
</evidence>
<dbReference type="GO" id="GO:0042790">
    <property type="term" value="P:nucleolar large rRNA transcription by RNA polymerase I"/>
    <property type="evidence" value="ECO:0007669"/>
    <property type="project" value="TreeGrafter"/>
</dbReference>
<dbReference type="Pfam" id="PF04090">
    <property type="entry name" value="Rrn11"/>
    <property type="match status" value="1"/>
</dbReference>
<dbReference type="OrthoDB" id="2159786at2759"/>
<feature type="compositionally biased region" description="Basic and acidic residues" evidence="1">
    <location>
        <begin position="922"/>
        <end position="931"/>
    </location>
</feature>
<dbReference type="PANTHER" id="PTHR28244:SF1">
    <property type="entry name" value="RNA POLYMERASE I-SPECIFIC TRANSCRIPTION INITIATION FACTOR RRN11"/>
    <property type="match status" value="1"/>
</dbReference>
<feature type="region of interest" description="Disordered" evidence="1">
    <location>
        <begin position="670"/>
        <end position="730"/>
    </location>
</feature>
<feature type="region of interest" description="Disordered" evidence="1">
    <location>
        <begin position="762"/>
        <end position="808"/>
    </location>
</feature>
<sequence length="943" mass="105998">MASAPFASAFSLPVPSSHLPQSTRVARYEPRKRKKDDDDWGNEDDGIEGETTDAGSEFAPSAPSLILTPEEAHQYRVAGLSFDKELPGGNFPHAPAKDEGASKHKKFDIQTELSNLKPPIYPPQSAAYQGNLRWQHLAVLSSILHRSLLNNDYIRAGRAWGLILREESHGHPIDARTDGRWGIGAEILLRRGHQTSNLARDDDAPKTAFSKLPFTRKGFEDAKHYYERLVIQHPFRKAAPDSTSPLHFYPAMFGLWVYVTQEESNASRQDIWDDEEASGENSADEDAAFDLEGHENPTRKQRSLIAEVRTTELNEAQKIAARMDEVLVSPPYSDSPELLELRGMVSLWIGDLLVSCLPYKQRDGYESEDNDSAASEDFHESIQERRELRLATEKKQSEIEKANEFFDKAKSRSKGMTSTLEDFHIDDNASCSNYVHSKEAGKPRPAKIDISNQSRQKLAEQARVDVPKPKLGAPVPLPINRQVQFDQYGSQSHAPDENNDAKKDMFDTDVEGIDDSTIAATSVMGVEDIPYRYSPARDARQPAANTNSFQPFQQSRRPFDPHWYDNFGDKAMKSAGFGSDDIDNESQLTSVAGDDEDSDGTNESVVAIRRRPTDEPLSKRLQNFWNASRKTYPKPETQVHVDQSKIPTFNQSTTSEVKLANQALPVTAPRKVTLPPNTTTTPRTRFSPPKPTLLEKLDMSTTTPTRRTPGPRPQRHTRATSIDPPDSVENAGFGYFTDDYKMRDSVQSITAFDVTNLNALDDDDDDGNNNNNNDNNPINDPFSRRASIIRRPTPEKSNPKKRQLEPDYPPEVLYQKQFSELQAEPFDHTPAAPTPTPPLSTTPETPGDKISHLMNISADDRRNYFSNLSMDEWEDCGDLIIEQFSQMVTKMKDLRHARRKTAAMFEAEIKRRNDEVEGDSSDLSRKLDEMRTGGAEVLRGRTP</sequence>
<feature type="region of interest" description="Disordered" evidence="1">
    <location>
        <begin position="538"/>
        <end position="614"/>
    </location>
</feature>
<dbReference type="InterPro" id="IPR053029">
    <property type="entry name" value="RNA_pol_I-specific_init_factor"/>
</dbReference>
<feature type="compositionally biased region" description="Acidic residues" evidence="1">
    <location>
        <begin position="38"/>
        <end position="51"/>
    </location>
</feature>
<name>A0A5N6TY93_ASPAV</name>
<keyword evidence="4" id="KW-1185">Reference proteome</keyword>
<feature type="region of interest" description="Disordered" evidence="1">
    <location>
        <begin position="1"/>
        <end position="61"/>
    </location>
</feature>
<reference evidence="3 4" key="1">
    <citation type="submission" date="2019-04" db="EMBL/GenBank/DDBJ databases">
        <title>Friends and foes A comparative genomics study of 23 Aspergillus species from section Flavi.</title>
        <authorList>
            <consortium name="DOE Joint Genome Institute"/>
            <person name="Kjaerbolling I."/>
            <person name="Vesth T."/>
            <person name="Frisvad J.C."/>
            <person name="Nybo J.L."/>
            <person name="Theobald S."/>
            <person name="Kildgaard S."/>
            <person name="Isbrandt T."/>
            <person name="Kuo A."/>
            <person name="Sato A."/>
            <person name="Lyhne E.K."/>
            <person name="Kogle M.E."/>
            <person name="Wiebenga A."/>
            <person name="Kun R.S."/>
            <person name="Lubbers R.J."/>
            <person name="Makela M.R."/>
            <person name="Barry K."/>
            <person name="Chovatia M."/>
            <person name="Clum A."/>
            <person name="Daum C."/>
            <person name="Haridas S."/>
            <person name="He G."/>
            <person name="LaButti K."/>
            <person name="Lipzen A."/>
            <person name="Mondo S."/>
            <person name="Riley R."/>
            <person name="Salamov A."/>
            <person name="Simmons B.A."/>
            <person name="Magnuson J.K."/>
            <person name="Henrissat B."/>
            <person name="Mortensen U.H."/>
            <person name="Larsen T.O."/>
            <person name="Devries R.P."/>
            <person name="Grigoriev I.V."/>
            <person name="Machida M."/>
            <person name="Baker S.E."/>
            <person name="Andersen M.R."/>
        </authorList>
    </citation>
    <scope>NUCLEOTIDE SEQUENCE [LARGE SCALE GENOMIC DNA]</scope>
    <source>
        <strain evidence="3 4">IBT 18842</strain>
    </source>
</reference>
<dbReference type="InterPro" id="IPR007224">
    <property type="entry name" value="TIF_Rrn11"/>
</dbReference>
<dbReference type="Pfam" id="PF15463">
    <property type="entry name" value="ECM11"/>
    <property type="match status" value="1"/>
</dbReference>
<dbReference type="AlphaFoldDB" id="A0A5N6TY93"/>
<feature type="compositionally biased region" description="Low complexity" evidence="1">
    <location>
        <begin position="768"/>
        <end position="780"/>
    </location>
</feature>
<dbReference type="InterPro" id="IPR029178">
    <property type="entry name" value="Ecm11_C"/>
</dbReference>